<dbReference type="PANTHER" id="PTHR31549">
    <property type="entry name" value="PROTEIN, PUTATIVE (DUF247)-RELATED-RELATED"/>
    <property type="match status" value="1"/>
</dbReference>
<sequence>MTLTKNTKELKAARIKLKKSYSHRLRDVSFSSSWFYAELRLPEMIVDETTAATFLNLVAYEMCPDFRNNYEICSFVDFMDSLIDHPGDVKELRSAKILLNALMSKEVAKIFNFVSTYLVSNMKGYSL</sequence>
<reference evidence="1 2" key="1">
    <citation type="submission" date="2018-09" db="EMBL/GenBank/DDBJ databases">
        <title>A high-quality reference genome of wild soybean provides a powerful tool to mine soybean genomes.</title>
        <authorList>
            <person name="Xie M."/>
            <person name="Chung C.Y.L."/>
            <person name="Li M.-W."/>
            <person name="Wong F.-L."/>
            <person name="Chan T.-F."/>
            <person name="Lam H.-M."/>
        </authorList>
    </citation>
    <scope>NUCLEOTIDE SEQUENCE [LARGE SCALE GENOMIC DNA]</scope>
    <source>
        <strain evidence="2">cv. W05</strain>
        <tissue evidence="1">Hypocotyl of etiolated seedlings</tissue>
    </source>
</reference>
<comment type="caution">
    <text evidence="1">The sequence shown here is derived from an EMBL/GenBank/DDBJ whole genome shotgun (WGS) entry which is preliminary data.</text>
</comment>
<evidence type="ECO:0000313" key="1">
    <source>
        <dbReference type="EMBL" id="RZB46854.1"/>
    </source>
</evidence>
<evidence type="ECO:0000313" key="2">
    <source>
        <dbReference type="Proteomes" id="UP000289340"/>
    </source>
</evidence>
<dbReference type="Proteomes" id="UP000289340">
    <property type="component" value="Chromosome 19"/>
</dbReference>
<gene>
    <name evidence="1" type="ORF">D0Y65_050764</name>
</gene>
<dbReference type="InterPro" id="IPR004158">
    <property type="entry name" value="DUF247_pln"/>
</dbReference>
<dbReference type="PANTHER" id="PTHR31549:SF191">
    <property type="entry name" value="DUF247 DOMAIN PROTEIN"/>
    <property type="match status" value="1"/>
</dbReference>
<dbReference type="EMBL" id="QZWG01000019">
    <property type="protein sequence ID" value="RZB46854.1"/>
    <property type="molecule type" value="Genomic_DNA"/>
</dbReference>
<dbReference type="AlphaFoldDB" id="A0A445FDF2"/>
<proteinExistence type="predicted"/>
<keyword evidence="2" id="KW-1185">Reference proteome</keyword>
<name>A0A445FDF2_GLYSO</name>
<dbReference type="Pfam" id="PF03140">
    <property type="entry name" value="DUF247"/>
    <property type="match status" value="1"/>
</dbReference>
<organism evidence="1 2">
    <name type="scientific">Glycine soja</name>
    <name type="common">Wild soybean</name>
    <dbReference type="NCBI Taxonomy" id="3848"/>
    <lineage>
        <taxon>Eukaryota</taxon>
        <taxon>Viridiplantae</taxon>
        <taxon>Streptophyta</taxon>
        <taxon>Embryophyta</taxon>
        <taxon>Tracheophyta</taxon>
        <taxon>Spermatophyta</taxon>
        <taxon>Magnoliopsida</taxon>
        <taxon>eudicotyledons</taxon>
        <taxon>Gunneridae</taxon>
        <taxon>Pentapetalae</taxon>
        <taxon>rosids</taxon>
        <taxon>fabids</taxon>
        <taxon>Fabales</taxon>
        <taxon>Fabaceae</taxon>
        <taxon>Papilionoideae</taxon>
        <taxon>50 kb inversion clade</taxon>
        <taxon>NPAAA clade</taxon>
        <taxon>indigoferoid/millettioid clade</taxon>
        <taxon>Phaseoleae</taxon>
        <taxon>Glycine</taxon>
        <taxon>Glycine subgen. Soja</taxon>
    </lineage>
</organism>
<accession>A0A445FDF2</accession>
<protein>
    <submittedName>
        <fullName evidence="1">Uncharacterized protein</fullName>
    </submittedName>
</protein>